<evidence type="ECO:0000256" key="1">
    <source>
        <dbReference type="ARBA" id="ARBA00004613"/>
    </source>
</evidence>
<feature type="region of interest" description="Disordered" evidence="3">
    <location>
        <begin position="630"/>
        <end position="649"/>
    </location>
</feature>
<gene>
    <name evidence="4" type="ORF">GSOID_T00016762001</name>
</gene>
<evidence type="ECO:0000256" key="2">
    <source>
        <dbReference type="ARBA" id="ARBA00022525"/>
    </source>
</evidence>
<feature type="region of interest" description="Disordered" evidence="3">
    <location>
        <begin position="379"/>
        <end position="398"/>
    </location>
</feature>
<dbReference type="InParanoid" id="E4XP07"/>
<evidence type="ECO:0000313" key="5">
    <source>
        <dbReference type="Proteomes" id="UP000001307"/>
    </source>
</evidence>
<accession>E4XP07</accession>
<dbReference type="PANTHER" id="PTHR47246:SF1">
    <property type="entry name" value="MUCIN-19"/>
    <property type="match status" value="1"/>
</dbReference>
<comment type="subcellular location">
    <subcellularLocation>
        <location evidence="1">Secreted</location>
    </subcellularLocation>
</comment>
<proteinExistence type="predicted"/>
<evidence type="ECO:0000256" key="3">
    <source>
        <dbReference type="SAM" id="MobiDB-lite"/>
    </source>
</evidence>
<organism evidence="4">
    <name type="scientific">Oikopleura dioica</name>
    <name type="common">Tunicate</name>
    <dbReference type="NCBI Taxonomy" id="34765"/>
    <lineage>
        <taxon>Eukaryota</taxon>
        <taxon>Metazoa</taxon>
        <taxon>Chordata</taxon>
        <taxon>Tunicata</taxon>
        <taxon>Appendicularia</taxon>
        <taxon>Copelata</taxon>
        <taxon>Oikopleuridae</taxon>
        <taxon>Oikopleura</taxon>
    </lineage>
</organism>
<dbReference type="OrthoDB" id="10376661at2759"/>
<feature type="compositionally biased region" description="Low complexity" evidence="3">
    <location>
        <begin position="630"/>
        <end position="643"/>
    </location>
</feature>
<name>E4XP07_OIKDI</name>
<evidence type="ECO:0000313" key="4">
    <source>
        <dbReference type="EMBL" id="CBY11595.1"/>
    </source>
</evidence>
<dbReference type="GO" id="GO:0005576">
    <property type="term" value="C:extracellular region"/>
    <property type="evidence" value="ECO:0007669"/>
    <property type="project" value="UniProtKB-SubCell"/>
</dbReference>
<dbReference type="Proteomes" id="UP000001307">
    <property type="component" value="Unassembled WGS sequence"/>
</dbReference>
<dbReference type="EMBL" id="FN653087">
    <property type="protein sequence ID" value="CBY11595.1"/>
    <property type="molecule type" value="Genomic_DNA"/>
</dbReference>
<dbReference type="AlphaFoldDB" id="E4XP07"/>
<keyword evidence="5" id="KW-1185">Reference proteome</keyword>
<protein>
    <submittedName>
        <fullName evidence="4">Uncharacterized protein</fullName>
    </submittedName>
</protein>
<dbReference type="PANTHER" id="PTHR47246">
    <property type="entry name" value="MUCIN-19"/>
    <property type="match status" value="1"/>
</dbReference>
<keyword evidence="2" id="KW-0964">Secreted</keyword>
<reference evidence="4" key="1">
    <citation type="journal article" date="2010" name="Science">
        <title>Plasticity of animal genome architecture unmasked by rapid evolution of a pelagic tunicate.</title>
        <authorList>
            <person name="Denoeud F."/>
            <person name="Henriet S."/>
            <person name="Mungpakdee S."/>
            <person name="Aury J.M."/>
            <person name="Da Silva C."/>
            <person name="Brinkmann H."/>
            <person name="Mikhaleva J."/>
            <person name="Olsen L.C."/>
            <person name="Jubin C."/>
            <person name="Canestro C."/>
            <person name="Bouquet J.M."/>
            <person name="Danks G."/>
            <person name="Poulain J."/>
            <person name="Campsteijn C."/>
            <person name="Adamski M."/>
            <person name="Cross I."/>
            <person name="Yadetie F."/>
            <person name="Muffato M."/>
            <person name="Louis A."/>
            <person name="Butcher S."/>
            <person name="Tsagkogeorga G."/>
            <person name="Konrad A."/>
            <person name="Singh S."/>
            <person name="Jensen M.F."/>
            <person name="Cong E.H."/>
            <person name="Eikeseth-Otteraa H."/>
            <person name="Noel B."/>
            <person name="Anthouard V."/>
            <person name="Porcel B.M."/>
            <person name="Kachouri-Lafond R."/>
            <person name="Nishino A."/>
            <person name="Ugolini M."/>
            <person name="Chourrout P."/>
            <person name="Nishida H."/>
            <person name="Aasland R."/>
            <person name="Huzurbazar S."/>
            <person name="Westhof E."/>
            <person name="Delsuc F."/>
            <person name="Lehrach H."/>
            <person name="Reinhardt R."/>
            <person name="Weissenbach J."/>
            <person name="Roy S.W."/>
            <person name="Artiguenave F."/>
            <person name="Postlethwait J.H."/>
            <person name="Manak J.R."/>
            <person name="Thompson E.M."/>
            <person name="Jaillon O."/>
            <person name="Du Pasquier L."/>
            <person name="Boudinot P."/>
            <person name="Liberles D.A."/>
            <person name="Volff J.N."/>
            <person name="Philippe H."/>
            <person name="Lenhard B."/>
            <person name="Roest Crollius H."/>
            <person name="Wincker P."/>
            <person name="Chourrout D."/>
        </authorList>
    </citation>
    <scope>NUCLEOTIDE SEQUENCE [LARGE SCALE GENOMIC DNA]</scope>
</reference>
<sequence>MNFVKVASSMSLLDSYAVKCSSDATYTSSTTSTATSTSSSFKSFEGDSLLEITFVASLTVDENAAKEDIRSHFMNILPSPVVTLEHKSGLDYDVTARQALGQLPDNLLGNIAKSIYDILPGLEMMGVSAWSDTVSVDFDRQSTTTYSTQAISTTSRTTAALKSIETKSENEMIYLRLKLEHLYIETKEFHSHMRTVTSVLADQLRMFYKNPATILATNTKPIAQEDFSSGFEVNLIFMILFNEDDWNSNSFDASLLGDLLQSGASALNQQSDHFYIVEDSFSLELNGPDTITFDKIENVLPKRGFYNTQNIKTTPTAPTTTANQSVFTRLIFSSPKTYTSMPSKTITKTSTTTTTATIAATTTTTSTTTTTIATTTTTTSTTTTTTSTTSTTTRTTTSSPESLITRHFIILDILYKYLESDVVEESDVWRILDGLFEAIELEYSDIARLLILEEGDYDKYSYSIVITTKSSSALPVSTLRSYFQKALSSYQSVKGLDIRYQGGLTQSLSGEEQMTTLDAEVQIDLASPNDLSDFDAVISLVWDALQSLTGQLTLYQITDLIPVDERTIRVHVSFDVSVMENTPDDDVKRLISYEIEFITQYAGLEVADLIVENLAVLGVSPQNIESDYMTSTTTSAASRSRTTPAPKTPSVMKLLQEHVRMYESKSKSAKKSKKKAAYPIQIEIPGAQDVAGNEILVQIAFEAMLKKKIINKRLQNVSRPYQGPTQESSIPKMTLLSVGLLTDDGLWSATIKVQLGSENQSISDIDTILNARMITEKLFPTGPVTKLN</sequence>